<reference evidence="2 3" key="1">
    <citation type="submission" date="2014-07" db="EMBL/GenBank/DDBJ databases">
        <title>Chaperone-usher fimbriae in a diverse selection of Gallibacterium genomes.</title>
        <authorList>
            <person name="Kudirkiene E."/>
            <person name="Bager R.J."/>
            <person name="Johnson T.J."/>
            <person name="Bojesen A.M."/>
        </authorList>
    </citation>
    <scope>NUCLEOTIDE SEQUENCE [LARGE SCALE GENOMIC DNA]</scope>
    <source>
        <strain evidence="2 3">4895</strain>
    </source>
</reference>
<accession>A0A0A3A5U3</accession>
<feature type="domain" description="YubB ferredoxin-like" evidence="1">
    <location>
        <begin position="162"/>
        <end position="226"/>
    </location>
</feature>
<name>A0A0A3A5U3_9PAST</name>
<dbReference type="Pfam" id="PF18406">
    <property type="entry name" value="DUF1281_C"/>
    <property type="match status" value="1"/>
</dbReference>
<proteinExistence type="predicted"/>
<dbReference type="RefSeq" id="WP_039163106.1">
    <property type="nucleotide sequence ID" value="NZ_JPJQ01000019.1"/>
</dbReference>
<evidence type="ECO:0000313" key="2">
    <source>
        <dbReference type="EMBL" id="KGQ62475.1"/>
    </source>
</evidence>
<dbReference type="EMBL" id="JPJQ01000019">
    <property type="protein sequence ID" value="KGQ62475.1"/>
    <property type="molecule type" value="Genomic_DNA"/>
</dbReference>
<gene>
    <name evidence="2" type="ORF">IO48_04075</name>
</gene>
<comment type="caution">
    <text evidence="2">The sequence shown here is derived from an EMBL/GenBank/DDBJ whole genome shotgun (WGS) entry which is preliminary data.</text>
</comment>
<dbReference type="InterPro" id="IPR041329">
    <property type="entry name" value="YubB_C"/>
</dbReference>
<dbReference type="AlphaFoldDB" id="A0A0A3A5U3"/>
<organism evidence="2 3">
    <name type="scientific">Gallibacterium anatis 4895</name>
    <dbReference type="NCBI Taxonomy" id="1396510"/>
    <lineage>
        <taxon>Bacteria</taxon>
        <taxon>Pseudomonadati</taxon>
        <taxon>Pseudomonadota</taxon>
        <taxon>Gammaproteobacteria</taxon>
        <taxon>Pasteurellales</taxon>
        <taxon>Pasteurellaceae</taxon>
        <taxon>Gallibacterium</taxon>
    </lineage>
</organism>
<evidence type="ECO:0000313" key="3">
    <source>
        <dbReference type="Proteomes" id="UP000030554"/>
    </source>
</evidence>
<evidence type="ECO:0000259" key="1">
    <source>
        <dbReference type="Pfam" id="PF18406"/>
    </source>
</evidence>
<sequence>MPNWCENSLEVSAQDSAMLKSIVEKVLRFDQEENQQVVDFNLLIPMPEELNIVSGSYGWQSSQLLELDRSSLLTDELIDEFIKDDKKSLRLSLLSQENHWTVGDFIHWLNGHSNEQDYFHFDLALGQQYIDNQRKYNAPTWYEWAYANWGVKWNADTQCCDDILDGQTCFCVSFNTAWCPPSEWFTELTHRFPEASFRLAYFEPGMLFAGIQSSDETETCHCEYPDSVERLFNIAMEFGYSKDDFEFDHE</sequence>
<dbReference type="Gene3D" id="3.30.70.1270">
    <property type="entry name" value="Api92-like domains"/>
    <property type="match status" value="1"/>
</dbReference>
<protein>
    <recommendedName>
        <fullName evidence="1">YubB ferredoxin-like domain-containing protein</fullName>
    </recommendedName>
</protein>
<dbReference type="Proteomes" id="UP000030554">
    <property type="component" value="Unassembled WGS sequence"/>
</dbReference>